<reference evidence="1 2" key="1">
    <citation type="submission" date="2016-02" db="EMBL/GenBank/DDBJ databases">
        <title>Draft genome sequence of Acidibacillus ferrooxidans SLC66.</title>
        <authorList>
            <person name="Oliveira G."/>
            <person name="Nancucheo I."/>
            <person name="Dall'Agnol H."/>
            <person name="Johnson B."/>
            <person name="Oliveira R."/>
            <person name="Nunes G.L."/>
            <person name="Tzotzos G."/>
            <person name="Orellana S.C."/>
            <person name="Salim A.C."/>
            <person name="Araujo F.M."/>
        </authorList>
    </citation>
    <scope>NUCLEOTIDE SEQUENCE [LARGE SCALE GENOMIC DNA]</scope>
    <source>
        <strain evidence="1 2">SLC66</strain>
    </source>
</reference>
<proteinExistence type="predicted"/>
<protein>
    <submittedName>
        <fullName evidence="1">Uncharacterized protein</fullName>
    </submittedName>
</protein>
<dbReference type="RefSeq" id="WP_067566212.1">
    <property type="nucleotide sequence ID" value="NZ_LSUQ01000046.1"/>
</dbReference>
<dbReference type="AlphaFoldDB" id="A0A853K8H7"/>
<sequence>MPDQDLKDKVRRVRKEGRLKVQSKAEALELITYAQIMYGYPFRIEGHTSFYYLVVDGDDERPSGAN</sequence>
<comment type="caution">
    <text evidence="1">The sequence shown here is derived from an EMBL/GenBank/DDBJ whole genome shotgun (WGS) entry which is preliminary data.</text>
</comment>
<dbReference type="Proteomes" id="UP000077421">
    <property type="component" value="Unassembled WGS sequence"/>
</dbReference>
<dbReference type="EMBL" id="LSUQ01000046">
    <property type="protein sequence ID" value="OAG93193.1"/>
    <property type="molecule type" value="Genomic_DNA"/>
</dbReference>
<gene>
    <name evidence="1" type="ORF">AYW79_11855</name>
</gene>
<evidence type="ECO:0000313" key="1">
    <source>
        <dbReference type="EMBL" id="OAG93193.1"/>
    </source>
</evidence>
<organism evidence="1 2">
    <name type="scientific">Ferroacidibacillus organovorans</name>
    <dbReference type="NCBI Taxonomy" id="1765683"/>
    <lineage>
        <taxon>Bacteria</taxon>
        <taxon>Bacillati</taxon>
        <taxon>Bacillota</taxon>
        <taxon>Bacilli</taxon>
        <taxon>Bacillales</taxon>
        <taxon>Alicyclobacillaceae</taxon>
        <taxon>Ferroacidibacillus</taxon>
    </lineage>
</organism>
<name>A0A853K8H7_9BACL</name>
<accession>A0A853K8H7</accession>
<evidence type="ECO:0000313" key="2">
    <source>
        <dbReference type="Proteomes" id="UP000077421"/>
    </source>
</evidence>